<feature type="transmembrane region" description="Helical" evidence="6">
    <location>
        <begin position="196"/>
        <end position="220"/>
    </location>
</feature>
<dbReference type="InterPro" id="IPR020846">
    <property type="entry name" value="MFS_dom"/>
</dbReference>
<evidence type="ECO:0000256" key="5">
    <source>
        <dbReference type="ARBA" id="ARBA00023136"/>
    </source>
</evidence>
<feature type="transmembrane region" description="Helical" evidence="6">
    <location>
        <begin position="62"/>
        <end position="84"/>
    </location>
</feature>
<dbReference type="SUPFAM" id="SSF103473">
    <property type="entry name" value="MFS general substrate transporter"/>
    <property type="match status" value="1"/>
</dbReference>
<keyword evidence="9" id="KW-1185">Reference proteome</keyword>
<dbReference type="OrthoDB" id="10262656at2759"/>
<evidence type="ECO:0000256" key="2">
    <source>
        <dbReference type="ARBA" id="ARBA00022448"/>
    </source>
</evidence>
<comment type="subcellular location">
    <subcellularLocation>
        <location evidence="1">Membrane</location>
        <topology evidence="1">Multi-pass membrane protein</topology>
    </subcellularLocation>
</comment>
<dbReference type="PROSITE" id="PS50850">
    <property type="entry name" value="MFS"/>
    <property type="match status" value="1"/>
</dbReference>
<gene>
    <name evidence="8" type="ORF">FKW77_008472</name>
</gene>
<feature type="transmembrane region" description="Helical" evidence="6">
    <location>
        <begin position="432"/>
        <end position="452"/>
    </location>
</feature>
<dbReference type="Pfam" id="PF07690">
    <property type="entry name" value="MFS_1"/>
    <property type="match status" value="1"/>
</dbReference>
<keyword evidence="3 6" id="KW-0812">Transmembrane</keyword>
<feature type="transmembrane region" description="Helical" evidence="6">
    <location>
        <begin position="325"/>
        <end position="348"/>
    </location>
</feature>
<dbReference type="PANTHER" id="PTHR23504">
    <property type="entry name" value="MAJOR FACILITATOR SUPERFAMILY DOMAIN-CONTAINING PROTEIN 10"/>
    <property type="match status" value="1"/>
</dbReference>
<feature type="domain" description="Major facilitator superfamily (MFS) profile" evidence="7">
    <location>
        <begin position="25"/>
        <end position="528"/>
    </location>
</feature>
<evidence type="ECO:0000256" key="1">
    <source>
        <dbReference type="ARBA" id="ARBA00004141"/>
    </source>
</evidence>
<keyword evidence="2" id="KW-0813">Transport</keyword>
<dbReference type="GO" id="GO:0022857">
    <property type="term" value="F:transmembrane transporter activity"/>
    <property type="evidence" value="ECO:0007669"/>
    <property type="project" value="InterPro"/>
</dbReference>
<feature type="transmembrane region" description="Helical" evidence="6">
    <location>
        <begin position="96"/>
        <end position="115"/>
    </location>
</feature>
<dbReference type="EMBL" id="CP042185">
    <property type="protein sequence ID" value="QDS67913.1"/>
    <property type="molecule type" value="Genomic_DNA"/>
</dbReference>
<evidence type="ECO:0000313" key="9">
    <source>
        <dbReference type="Proteomes" id="UP000316270"/>
    </source>
</evidence>
<evidence type="ECO:0000256" key="4">
    <source>
        <dbReference type="ARBA" id="ARBA00022989"/>
    </source>
</evidence>
<proteinExistence type="predicted"/>
<evidence type="ECO:0000256" key="6">
    <source>
        <dbReference type="SAM" id="Phobius"/>
    </source>
</evidence>
<feature type="transmembrane region" description="Helical" evidence="6">
    <location>
        <begin position="504"/>
        <end position="523"/>
    </location>
</feature>
<dbReference type="PANTHER" id="PTHR23504:SF15">
    <property type="entry name" value="MAJOR FACILITATOR SUPERFAMILY (MFS) PROFILE DOMAIN-CONTAINING PROTEIN"/>
    <property type="match status" value="1"/>
</dbReference>
<feature type="transmembrane region" description="Helical" evidence="6">
    <location>
        <begin position="154"/>
        <end position="176"/>
    </location>
</feature>
<sequence>MAFGLKTSKRPKVAQAATTAFPVRPLFILALCRICEPIAFTSIFPYIFYMVKSFGITSEREIAVYTGLVTSIFAIAEFSASIFWGWLSDRVGRKPILLTGLAGTGISMLMFGFASNLPMALFARALGGFLNGNIGVILTTVGEVVTVEAHQSRAFSIIPFVWCLGSIIGAGLGGVLSDPVKSYPDFFDPNGLFAKYPYLLPNLVCTAIVVLGLTIGLLFLEETHEEKRGRIDPGLKVGHWILDNVKFWKLKDSASKASYLEETLSLLADDGRSEKPSLSIGICSVQAPLAGAPPAPMVATVIANTNSPITKPISWRQGFTRQVKLIILSYGILAFHTIALEQLLPVLFSSKVSTSKPDLPFKFVGGFGMEMKQVGLILSLQGFLQMIAQIFLFPVINERLGSLTTFRIAVMGYPILYLFLPYIVLAHDNFRYAAIFVVLVWKVTAQSFSYPAQSIMLANSAPSKKILGTLNGFAMSAASLARAFGPTVAGLIHSSGIKIGYSGLSWWTCAAVASLGAVVSLYMTDSRSVARSNPAMCDVRDEEEGVVEPLLGTRFSEDSDVVSAGCESSQSTLKDVGGLSSDRGLSKLI</sequence>
<keyword evidence="4 6" id="KW-1133">Transmembrane helix</keyword>
<dbReference type="Proteomes" id="UP000316270">
    <property type="component" value="Chromosome 1"/>
</dbReference>
<protein>
    <recommendedName>
        <fullName evidence="7">Major facilitator superfamily (MFS) profile domain-containing protein</fullName>
    </recommendedName>
</protein>
<dbReference type="Gene3D" id="1.20.1250.20">
    <property type="entry name" value="MFS general substrate transporter like domains"/>
    <property type="match status" value="1"/>
</dbReference>
<organism evidence="8 9">
    <name type="scientific">Venturia effusa</name>
    <dbReference type="NCBI Taxonomy" id="50376"/>
    <lineage>
        <taxon>Eukaryota</taxon>
        <taxon>Fungi</taxon>
        <taxon>Dikarya</taxon>
        <taxon>Ascomycota</taxon>
        <taxon>Pezizomycotina</taxon>
        <taxon>Dothideomycetes</taxon>
        <taxon>Pleosporomycetidae</taxon>
        <taxon>Venturiales</taxon>
        <taxon>Venturiaceae</taxon>
        <taxon>Venturia</taxon>
    </lineage>
</organism>
<accession>A0A517KX03</accession>
<dbReference type="InterPro" id="IPR036259">
    <property type="entry name" value="MFS_trans_sf"/>
</dbReference>
<keyword evidence="5 6" id="KW-0472">Membrane</keyword>
<feature type="transmembrane region" description="Helical" evidence="6">
    <location>
        <begin position="374"/>
        <end position="396"/>
    </location>
</feature>
<feature type="transmembrane region" description="Helical" evidence="6">
    <location>
        <begin position="26"/>
        <end position="50"/>
    </location>
</feature>
<feature type="transmembrane region" description="Helical" evidence="6">
    <location>
        <begin position="408"/>
        <end position="426"/>
    </location>
</feature>
<dbReference type="InterPro" id="IPR011701">
    <property type="entry name" value="MFS"/>
</dbReference>
<evidence type="ECO:0000256" key="3">
    <source>
        <dbReference type="ARBA" id="ARBA00022692"/>
    </source>
</evidence>
<evidence type="ECO:0000259" key="7">
    <source>
        <dbReference type="PROSITE" id="PS50850"/>
    </source>
</evidence>
<evidence type="ECO:0000313" key="8">
    <source>
        <dbReference type="EMBL" id="QDS67913.1"/>
    </source>
</evidence>
<dbReference type="AlphaFoldDB" id="A0A517KX03"/>
<dbReference type="CDD" id="cd17330">
    <property type="entry name" value="MFS_SLC46_TetA_like"/>
    <property type="match status" value="1"/>
</dbReference>
<reference evidence="8 9" key="1">
    <citation type="submission" date="2019-07" db="EMBL/GenBank/DDBJ databases">
        <title>Finished genome of Venturia effusa.</title>
        <authorList>
            <person name="Young C.A."/>
            <person name="Cox M.P."/>
            <person name="Ganley A.R.D."/>
            <person name="David W.J."/>
        </authorList>
    </citation>
    <scope>NUCLEOTIDE SEQUENCE [LARGE SCALE GENOMIC DNA]</scope>
    <source>
        <strain evidence="9">albino</strain>
    </source>
</reference>
<name>A0A517KX03_9PEZI</name>
<dbReference type="GO" id="GO:0016020">
    <property type="term" value="C:membrane"/>
    <property type="evidence" value="ECO:0007669"/>
    <property type="project" value="UniProtKB-SubCell"/>
</dbReference>
<feature type="transmembrane region" description="Helical" evidence="6">
    <location>
        <begin position="121"/>
        <end position="142"/>
    </location>
</feature>
<feature type="transmembrane region" description="Helical" evidence="6">
    <location>
        <begin position="473"/>
        <end position="492"/>
    </location>
</feature>